<gene>
    <name evidence="3" type="ORF">VP01_2576g4</name>
</gene>
<evidence type="ECO:0000256" key="2">
    <source>
        <dbReference type="SAM" id="SignalP"/>
    </source>
</evidence>
<feature type="transmembrane region" description="Helical" evidence="1">
    <location>
        <begin position="195"/>
        <end position="215"/>
    </location>
</feature>
<proteinExistence type="predicted"/>
<accession>A0A0L6V4Z7</accession>
<feature type="chain" id="PRO_5005568079" evidence="2">
    <location>
        <begin position="17"/>
        <end position="400"/>
    </location>
</feature>
<dbReference type="AlphaFoldDB" id="A0A0L6V4Z7"/>
<feature type="signal peptide" evidence="2">
    <location>
        <begin position="1"/>
        <end position="16"/>
    </location>
</feature>
<evidence type="ECO:0000313" key="4">
    <source>
        <dbReference type="Proteomes" id="UP000037035"/>
    </source>
</evidence>
<keyword evidence="1" id="KW-0472">Membrane</keyword>
<organism evidence="3 4">
    <name type="scientific">Puccinia sorghi</name>
    <dbReference type="NCBI Taxonomy" id="27349"/>
    <lineage>
        <taxon>Eukaryota</taxon>
        <taxon>Fungi</taxon>
        <taxon>Dikarya</taxon>
        <taxon>Basidiomycota</taxon>
        <taxon>Pucciniomycotina</taxon>
        <taxon>Pucciniomycetes</taxon>
        <taxon>Pucciniales</taxon>
        <taxon>Pucciniaceae</taxon>
        <taxon>Puccinia</taxon>
    </lineage>
</organism>
<feature type="transmembrane region" description="Helical" evidence="1">
    <location>
        <begin position="316"/>
        <end position="343"/>
    </location>
</feature>
<protein>
    <submittedName>
        <fullName evidence="3">Putative signal peptide protein</fullName>
    </submittedName>
</protein>
<keyword evidence="2" id="KW-0732">Signal</keyword>
<dbReference type="VEuPathDB" id="FungiDB:VP01_2576g4"/>
<dbReference type="Proteomes" id="UP000037035">
    <property type="component" value="Unassembled WGS sequence"/>
</dbReference>
<keyword evidence="1" id="KW-1133">Transmembrane helix</keyword>
<comment type="caution">
    <text evidence="3">The sequence shown here is derived from an EMBL/GenBank/DDBJ whole genome shotgun (WGS) entry which is preliminary data.</text>
</comment>
<reference evidence="3 4" key="1">
    <citation type="submission" date="2015-08" db="EMBL/GenBank/DDBJ databases">
        <title>Next Generation Sequencing and Analysis of the Genome of Puccinia sorghi L Schw, the Causal Agent of Maize Common Rust.</title>
        <authorList>
            <person name="Rochi L."/>
            <person name="Burguener G."/>
            <person name="Darino M."/>
            <person name="Turjanski A."/>
            <person name="Kreff E."/>
            <person name="Dieguez M.J."/>
            <person name="Sacco F."/>
        </authorList>
    </citation>
    <scope>NUCLEOTIDE SEQUENCE [LARGE SCALE GENOMIC DNA]</scope>
    <source>
        <strain evidence="3 4">RO10H11247</strain>
    </source>
</reference>
<evidence type="ECO:0000313" key="3">
    <source>
        <dbReference type="EMBL" id="KNZ55809.1"/>
    </source>
</evidence>
<evidence type="ECO:0000256" key="1">
    <source>
        <dbReference type="SAM" id="Phobius"/>
    </source>
</evidence>
<sequence length="400" mass="45367">MITFLLFLPYIITSSSYNSLFPYNNLLLLLTALSTKVNTESQNAFHIKLISPLGYSSKNCDCIIAKGFFYLGGGFDIISTLHKAKLKKIYQRFTKISLNFEEKALACECHGNIPGETTILLNFWMNKPFPFPSPLLIPQSTRPALPPPPLTKLLPLLMNSPLIFSLAPSTVMSHRSTYSRRSDSLFQRWGIPPPLPVIVSVIFSFPCSCFCLPYLSCSSTFSQLPSSKLSRFFKSISTAEDSKRGLSTTIHQLRVDHASLSQDHMLFRIWHYAVLKQVSSRTSKEIPLQKIFPLFNIKGDPPPKKSNLSKLTQRSLGYLVSVSEIVVVVVVVIRLEIIIYVYFTYSTPLGCFNSFLKSAIYHRTQRALLYLKGKFVHFGFVFGLENFWHFQGSSINHVFF</sequence>
<dbReference type="EMBL" id="LAVV01007475">
    <property type="protein sequence ID" value="KNZ55809.1"/>
    <property type="molecule type" value="Genomic_DNA"/>
</dbReference>
<name>A0A0L6V4Z7_9BASI</name>
<keyword evidence="1" id="KW-0812">Transmembrane</keyword>
<keyword evidence="4" id="KW-1185">Reference proteome</keyword>